<dbReference type="PANTHER" id="PTHR35175:SF2">
    <property type="entry name" value="DUF1289 DOMAIN-CONTAINING PROTEIN"/>
    <property type="match status" value="1"/>
</dbReference>
<comment type="caution">
    <text evidence="1">The sequence shown here is derived from an EMBL/GenBank/DDBJ whole genome shotgun (WGS) entry which is preliminary data.</text>
</comment>
<protein>
    <recommendedName>
        <fullName evidence="3">DUF1289 domain-containing protein</fullName>
    </recommendedName>
</protein>
<dbReference type="EMBL" id="BMJA01000001">
    <property type="protein sequence ID" value="GGA18875.1"/>
    <property type="molecule type" value="Genomic_DNA"/>
</dbReference>
<organism evidence="1 2">
    <name type="scientific">Dyella nitratireducens</name>
    <dbReference type="NCBI Taxonomy" id="1849580"/>
    <lineage>
        <taxon>Bacteria</taxon>
        <taxon>Pseudomonadati</taxon>
        <taxon>Pseudomonadota</taxon>
        <taxon>Gammaproteobacteria</taxon>
        <taxon>Lysobacterales</taxon>
        <taxon>Rhodanobacteraceae</taxon>
        <taxon>Dyella</taxon>
    </lineage>
</organism>
<reference evidence="2" key="1">
    <citation type="journal article" date="2019" name="Int. J. Syst. Evol. Microbiol.">
        <title>The Global Catalogue of Microorganisms (GCM) 10K type strain sequencing project: providing services to taxonomists for standard genome sequencing and annotation.</title>
        <authorList>
            <consortium name="The Broad Institute Genomics Platform"/>
            <consortium name="The Broad Institute Genome Sequencing Center for Infectious Disease"/>
            <person name="Wu L."/>
            <person name="Ma J."/>
        </authorList>
    </citation>
    <scope>NUCLEOTIDE SEQUENCE [LARGE SCALE GENOMIC DNA]</scope>
    <source>
        <strain evidence="2">CGMCC 1.15439</strain>
    </source>
</reference>
<sequence length="63" mass="7007">MSNPSPLPPQAILSPCVGICRLDARGYCEGCFRTGDEIARWRSMSDLERSHFMDVVLPAREPA</sequence>
<keyword evidence="2" id="KW-1185">Reference proteome</keyword>
<evidence type="ECO:0000313" key="2">
    <source>
        <dbReference type="Proteomes" id="UP000620046"/>
    </source>
</evidence>
<accession>A0ABQ1FLJ1</accession>
<proteinExistence type="predicted"/>
<dbReference type="Pfam" id="PF06945">
    <property type="entry name" value="DUF1289"/>
    <property type="match status" value="1"/>
</dbReference>
<name>A0ABQ1FLJ1_9GAMM</name>
<evidence type="ECO:0000313" key="1">
    <source>
        <dbReference type="EMBL" id="GGA18875.1"/>
    </source>
</evidence>
<evidence type="ECO:0008006" key="3">
    <source>
        <dbReference type="Google" id="ProtNLM"/>
    </source>
</evidence>
<gene>
    <name evidence="1" type="ORF">GCM10010981_03440</name>
</gene>
<dbReference type="PANTHER" id="PTHR35175">
    <property type="entry name" value="DUF1289 DOMAIN-CONTAINING PROTEIN"/>
    <property type="match status" value="1"/>
</dbReference>
<dbReference type="InterPro" id="IPR010710">
    <property type="entry name" value="DUF1289"/>
</dbReference>
<dbReference type="Proteomes" id="UP000620046">
    <property type="component" value="Unassembled WGS sequence"/>
</dbReference>